<reference evidence="3" key="1">
    <citation type="submission" date="2017-01" db="EMBL/GenBank/DDBJ databases">
        <title>Comparative genomics of anhydrobiosis in the tardigrade Hypsibius dujardini.</title>
        <authorList>
            <person name="Yoshida Y."/>
            <person name="Koutsovoulos G."/>
            <person name="Laetsch D."/>
            <person name="Stevens L."/>
            <person name="Kumar S."/>
            <person name="Horikawa D."/>
            <person name="Ishino K."/>
            <person name="Komine S."/>
            <person name="Tomita M."/>
            <person name="Blaxter M."/>
            <person name="Arakawa K."/>
        </authorList>
    </citation>
    <scope>NUCLEOTIDE SEQUENCE [LARGE SCALE GENOMIC DNA]</scope>
    <source>
        <strain evidence="3">Z151</strain>
    </source>
</reference>
<protein>
    <submittedName>
        <fullName evidence="2">Uncharacterized protein</fullName>
    </submittedName>
</protein>
<gene>
    <name evidence="2" type="ORF">BV898_01505</name>
</gene>
<accession>A0A1W0XAY2</accession>
<comment type="caution">
    <text evidence="2">The sequence shown here is derived from an EMBL/GenBank/DDBJ whole genome shotgun (WGS) entry which is preliminary data.</text>
</comment>
<organism evidence="2 3">
    <name type="scientific">Hypsibius exemplaris</name>
    <name type="common">Freshwater tardigrade</name>
    <dbReference type="NCBI Taxonomy" id="2072580"/>
    <lineage>
        <taxon>Eukaryota</taxon>
        <taxon>Metazoa</taxon>
        <taxon>Ecdysozoa</taxon>
        <taxon>Tardigrada</taxon>
        <taxon>Eutardigrada</taxon>
        <taxon>Parachela</taxon>
        <taxon>Hypsibioidea</taxon>
        <taxon>Hypsibiidae</taxon>
        <taxon>Hypsibius</taxon>
    </lineage>
</organism>
<evidence type="ECO:0000256" key="1">
    <source>
        <dbReference type="SAM" id="SignalP"/>
    </source>
</evidence>
<evidence type="ECO:0000313" key="3">
    <source>
        <dbReference type="Proteomes" id="UP000192578"/>
    </source>
</evidence>
<keyword evidence="3" id="KW-1185">Reference proteome</keyword>
<keyword evidence="1" id="KW-0732">Signal</keyword>
<feature type="signal peptide" evidence="1">
    <location>
        <begin position="1"/>
        <end position="17"/>
    </location>
</feature>
<name>A0A1W0XAY2_HYPEX</name>
<dbReference type="OrthoDB" id="10418315at2759"/>
<sequence>MMICLHHLVLFCGGLLAVCKPTCQQLEVPPVVLGDFESLPGGRGNIAEFGKALRLPSSWADKNIVQYYQDGEMFYHRFLFGNSSHVLSFPFKFNEPMTLQIHDKTIEYSYILEPTSDPYKAAIFSRYEERDGMMRFTVESVFSRAGMVTTYTHADVLDSIMARRTYRRIIPKAALGYYENVGNQESRNFRDFAAPLPVPQDASYGPNNKVYFGQSARHFVLKYLFDPESYSYIFPFVVGEKQQKLVNGSNMEYIIDVEKGPFPNITLIRAQFRYPEGGLSWVVEFTVLSGKSANATFKRDEILATRHFRRALPLHFYGTFVGTPEEEANFNEFNSVFQDSSIALAQAPTKIRFYRNGVTFHHEITNMFGMAETANIPFQLDAYVERDIVGKTFKVHYYYDGGQEPKLNIAFEHVGGDLSFTANYTFFRNGIVANYQRKSADANKLPIIATRFYRRQLPLLILGRYVSETNTDAFKTLANGIFFPELTTKTTIEYLALPNGTYIQKLSYGSGVNTTIREVSFVLGEKQEQLVNGQWMMEYIYSAWEGERTFLESVFTEKKDGTAVPSFGESSRIDDFTADGYTSVYTLGNLTAKRKYRRHV</sequence>
<proteinExistence type="predicted"/>
<feature type="chain" id="PRO_5012732185" evidence="1">
    <location>
        <begin position="18"/>
        <end position="600"/>
    </location>
</feature>
<dbReference type="Proteomes" id="UP000192578">
    <property type="component" value="Unassembled WGS sequence"/>
</dbReference>
<dbReference type="EMBL" id="MTYJ01000006">
    <property type="protein sequence ID" value="OQV24441.1"/>
    <property type="molecule type" value="Genomic_DNA"/>
</dbReference>
<dbReference type="AlphaFoldDB" id="A0A1W0XAY2"/>
<evidence type="ECO:0000313" key="2">
    <source>
        <dbReference type="EMBL" id="OQV24441.1"/>
    </source>
</evidence>